<keyword evidence="5 16" id="KW-0732">Signal</keyword>
<evidence type="ECO:0000256" key="14">
    <source>
        <dbReference type="ARBA" id="ARBA00074205"/>
    </source>
</evidence>
<keyword evidence="7 15" id="KW-1133">Transmembrane helix</keyword>
<protein>
    <recommendedName>
        <fullName evidence="14">Interleukin-3 receptor subunit alpha</fullName>
    </recommendedName>
</protein>
<dbReference type="GeneTree" id="ENSGT00940000163802"/>
<keyword evidence="6" id="KW-0832">Ubl conjugation</keyword>
<evidence type="ECO:0000256" key="2">
    <source>
        <dbReference type="ARBA" id="ARBA00008159"/>
    </source>
</evidence>
<dbReference type="PANTHER" id="PTHR23037">
    <property type="entry name" value="CYTOKINE RECEPTOR"/>
    <property type="match status" value="1"/>
</dbReference>
<keyword evidence="10" id="KW-0675">Receptor</keyword>
<dbReference type="PROSITE" id="PS01356">
    <property type="entry name" value="HEMATOPO_REC_S_F2"/>
    <property type="match status" value="1"/>
</dbReference>
<dbReference type="GO" id="GO:0004912">
    <property type="term" value="F:interleukin-3 receptor activity"/>
    <property type="evidence" value="ECO:0007669"/>
    <property type="project" value="Ensembl"/>
</dbReference>
<reference evidence="19" key="3">
    <citation type="submission" date="2025-09" db="UniProtKB">
        <authorList>
            <consortium name="Ensembl"/>
        </authorList>
    </citation>
    <scope>IDENTIFICATION</scope>
</reference>
<dbReference type="EMBL" id="ABDC03034567">
    <property type="status" value="NOT_ANNOTATED_CDS"/>
    <property type="molecule type" value="Genomic_DNA"/>
</dbReference>
<dbReference type="AlphaFoldDB" id="A0A8C5YDE4"/>
<comment type="subcellular location">
    <subcellularLocation>
        <location evidence="1">Cell membrane</location>
        <topology evidence="1">Single-pass type I membrane protein</topology>
    </subcellularLocation>
</comment>
<evidence type="ECO:0000313" key="20">
    <source>
        <dbReference type="Proteomes" id="UP000694394"/>
    </source>
</evidence>
<dbReference type="Ensembl" id="ENSMICT00000067695.1">
    <property type="protein sequence ID" value="ENSMICP00000048653.1"/>
    <property type="gene ID" value="ENSMICG00000043246.1"/>
</dbReference>
<evidence type="ECO:0000256" key="12">
    <source>
        <dbReference type="ARBA" id="ARBA00056770"/>
    </source>
</evidence>
<dbReference type="EMBL" id="ABDC03034566">
    <property type="status" value="NOT_ANNOTATED_CDS"/>
    <property type="molecule type" value="Genomic_DNA"/>
</dbReference>
<evidence type="ECO:0000256" key="3">
    <source>
        <dbReference type="ARBA" id="ARBA00022475"/>
    </source>
</evidence>
<evidence type="ECO:0000256" key="9">
    <source>
        <dbReference type="ARBA" id="ARBA00023157"/>
    </source>
</evidence>
<keyword evidence="20" id="KW-1185">Reference proteome</keyword>
<comment type="subunit">
    <text evidence="13">Interacts with IL3. Heterodimer of an alpha and a beta subunit. The beta subunit is common to the IL3, IL5 and GM-CSF receptors.</text>
</comment>
<dbReference type="KEGG" id="mmur:105870810"/>
<dbReference type="Gene3D" id="2.60.40.3850">
    <property type="match status" value="1"/>
</dbReference>
<keyword evidence="3" id="KW-1003">Cell membrane</keyword>
<dbReference type="Proteomes" id="UP000694394">
    <property type="component" value="Chromosome X"/>
</dbReference>
<feature type="domain" description="Type I cytokine receptor cytokine-binding" evidence="17">
    <location>
        <begin position="109"/>
        <end position="199"/>
    </location>
</feature>
<keyword evidence="9" id="KW-1015">Disulfide bond</keyword>
<dbReference type="GeneID" id="105870810"/>
<evidence type="ECO:0000313" key="19">
    <source>
        <dbReference type="Ensembl" id="ENSMICP00000048653.1"/>
    </source>
</evidence>
<feature type="chain" id="PRO_5044150534" description="Interleukin-3 receptor subunit alpha" evidence="16">
    <location>
        <begin position="16"/>
        <end position="381"/>
    </location>
</feature>
<name>A0A8C5YDE4_MICMU</name>
<evidence type="ECO:0000259" key="17">
    <source>
        <dbReference type="Pfam" id="PF09240"/>
    </source>
</evidence>
<keyword evidence="8 15" id="KW-0472">Membrane</keyword>
<dbReference type="RefSeq" id="XP_012619116.1">
    <property type="nucleotide sequence ID" value="XM_012763662.3"/>
</dbReference>
<evidence type="ECO:0000256" key="4">
    <source>
        <dbReference type="ARBA" id="ARBA00022692"/>
    </source>
</evidence>
<dbReference type="OrthoDB" id="9835959at2759"/>
<accession>A0A8C5YDE4</accession>
<comment type="similarity">
    <text evidence="2">Belongs to the type I cytokine receptor family. Type 5 subfamily.</text>
</comment>
<evidence type="ECO:0000256" key="10">
    <source>
        <dbReference type="ARBA" id="ARBA00023170"/>
    </source>
</evidence>
<gene>
    <name evidence="19" type="primary">IL3RA</name>
</gene>
<evidence type="ECO:0000256" key="8">
    <source>
        <dbReference type="ARBA" id="ARBA00023136"/>
    </source>
</evidence>
<dbReference type="InterPro" id="IPR013783">
    <property type="entry name" value="Ig-like_fold"/>
</dbReference>
<dbReference type="Gene3D" id="2.60.40.10">
    <property type="entry name" value="Immunoglobulins"/>
    <property type="match status" value="2"/>
</dbReference>
<organism evidence="19 20">
    <name type="scientific">Microcebus murinus</name>
    <name type="common">Gray mouse lemur</name>
    <name type="synonym">Lemur murinus</name>
    <dbReference type="NCBI Taxonomy" id="30608"/>
    <lineage>
        <taxon>Eukaryota</taxon>
        <taxon>Metazoa</taxon>
        <taxon>Chordata</taxon>
        <taxon>Craniata</taxon>
        <taxon>Vertebrata</taxon>
        <taxon>Euteleostomi</taxon>
        <taxon>Mammalia</taxon>
        <taxon>Eutheria</taxon>
        <taxon>Euarchontoglires</taxon>
        <taxon>Primates</taxon>
        <taxon>Strepsirrhini</taxon>
        <taxon>Lemuriformes</taxon>
        <taxon>Cheirogaleidae</taxon>
        <taxon>Microcebus</taxon>
    </lineage>
</organism>
<evidence type="ECO:0000256" key="7">
    <source>
        <dbReference type="ARBA" id="ARBA00022989"/>
    </source>
</evidence>
<evidence type="ECO:0000256" key="13">
    <source>
        <dbReference type="ARBA" id="ARBA00065508"/>
    </source>
</evidence>
<evidence type="ECO:0000256" key="16">
    <source>
        <dbReference type="SAM" id="SignalP"/>
    </source>
</evidence>
<dbReference type="InterPro" id="IPR015321">
    <property type="entry name" value="TypeI_recpt_CBD"/>
</dbReference>
<feature type="transmembrane region" description="Helical" evidence="15">
    <location>
        <begin position="309"/>
        <end position="327"/>
    </location>
</feature>
<evidence type="ECO:0000256" key="1">
    <source>
        <dbReference type="ARBA" id="ARBA00004251"/>
    </source>
</evidence>
<dbReference type="PANTHER" id="PTHR23037:SF46">
    <property type="entry name" value="INTERLEUKIN 5 RECEPTOR SUBUNIT ALPHA"/>
    <property type="match status" value="1"/>
</dbReference>
<dbReference type="InterPro" id="IPR036116">
    <property type="entry name" value="FN3_sf"/>
</dbReference>
<feature type="domain" description="IL-3 receptor alpha chain N-terminal" evidence="18">
    <location>
        <begin position="27"/>
        <end position="97"/>
    </location>
</feature>
<comment type="function">
    <text evidence="12">Cell surface receptor for IL3 expressed on hematopoietic progenitor cells, monocytes and B-lymphocytes that controls the production and differentiation of hematopoietic progenitor cells into lineage-restricted cells. Ligand stimulation rapidly induces hetrodimerization with IL3RB, phosphorylation and enzyme activity of effector proteins such as JAK2 and PI3K that play a role in signaling cell proliferation and differentiation. Activation of JAK2 leads to STAT5-mediated transcriptional program.</text>
</comment>
<dbReference type="GO" id="GO:0009897">
    <property type="term" value="C:external side of plasma membrane"/>
    <property type="evidence" value="ECO:0007669"/>
    <property type="project" value="TreeGrafter"/>
</dbReference>
<evidence type="ECO:0000256" key="6">
    <source>
        <dbReference type="ARBA" id="ARBA00022843"/>
    </source>
</evidence>
<feature type="signal peptide" evidence="16">
    <location>
        <begin position="1"/>
        <end position="15"/>
    </location>
</feature>
<sequence>MAALWLAMLLTPACCLLPTGPDPNAPIKNLRMDPETKRLTWDLSGNVTRISCTRESRPPVRAVNNSYCFFAWSSPCKATNYTVTVTHPPFSTWILFPEPGDTPGAAAENLSCRVHDVDVLTCAWAAGRAAPRDVQYELYLEDGKTLARHRCARYNTDARGTHVGCRFDDISRVSGYLQAFLFVVTGSSGAARVPCTEIFKPLCEIEKLTPPNITAECNQTHAFMEWKMLSHFNRDFNYELQIQKSAGAAAMETVNVKEHTSFMLPNPGSYTVRIRVREEFNRLLSEWSAPRRFVCDPEEDAHTRSLRTSLLAVLGALLALLLALLVCRRFSLMQRLLPPIPRMKDPIGDDFPHDKLMPWEASREDAEEDCAVAEVQLAKET</sequence>
<dbReference type="CTD" id="3563"/>
<dbReference type="Pfam" id="PF09240">
    <property type="entry name" value="IL6Ra-bind"/>
    <property type="match status" value="1"/>
</dbReference>
<reference evidence="19" key="2">
    <citation type="submission" date="2025-08" db="UniProtKB">
        <authorList>
            <consortium name="Ensembl"/>
        </authorList>
    </citation>
    <scope>IDENTIFICATION</scope>
</reference>
<dbReference type="SUPFAM" id="SSF49265">
    <property type="entry name" value="Fibronectin type III"/>
    <property type="match status" value="2"/>
</dbReference>
<keyword evidence="11" id="KW-0325">Glycoprotein</keyword>
<dbReference type="InterPro" id="IPR040907">
    <property type="entry name" value="IL3Ra_N"/>
</dbReference>
<proteinExistence type="inferred from homology"/>
<evidence type="ECO:0000259" key="18">
    <source>
        <dbReference type="Pfam" id="PF18611"/>
    </source>
</evidence>
<evidence type="ECO:0000256" key="11">
    <source>
        <dbReference type="ARBA" id="ARBA00023180"/>
    </source>
</evidence>
<reference evidence="19" key="1">
    <citation type="submission" date="2016-12" db="EMBL/GenBank/DDBJ databases">
        <title>Mouse lemur reference genome and diversity panel.</title>
        <authorList>
            <person name="Harris R."/>
            <person name="Larsen P."/>
            <person name="Liu Y."/>
            <person name="Hughes D.S."/>
            <person name="Murali S."/>
            <person name="Raveendran M."/>
            <person name="Korchina V."/>
            <person name="Wang M."/>
            <person name="Jhangiani S."/>
            <person name="Bandaranaike D."/>
            <person name="Bellair M."/>
            <person name="Blankenburg K."/>
            <person name="Chao H."/>
            <person name="Dahdouli M."/>
            <person name="Dinh H."/>
            <person name="Doddapaneni H."/>
            <person name="English A."/>
            <person name="Firestine M."/>
            <person name="Gnanaolivu R."/>
            <person name="Gross S."/>
            <person name="Hernandez B."/>
            <person name="Javaid M."/>
            <person name="Jayaseelan J."/>
            <person name="Jones J."/>
            <person name="Khan Z."/>
            <person name="Kovar C."/>
            <person name="Kurapati P."/>
            <person name="Le B."/>
            <person name="Lee S."/>
            <person name="Li M."/>
            <person name="Mathew T."/>
            <person name="Narasimhan A."/>
            <person name="Ngo D."/>
            <person name="Nguyen L."/>
            <person name="Okwuonu G."/>
            <person name="Ongeri F."/>
            <person name="Osuji N."/>
            <person name="Pu L.-L."/>
            <person name="Puazo M."/>
            <person name="Quiroz J."/>
            <person name="Raj R."/>
            <person name="Rajbhandari K."/>
            <person name="Reid J.G."/>
            <person name="Santibanez J."/>
            <person name="Sexton D."/>
            <person name="Skinner E."/>
            <person name="Vee V."/>
            <person name="Weissenberger G."/>
            <person name="Wu Y."/>
            <person name="Xin Y."/>
            <person name="Han Y."/>
            <person name="Campbell C."/>
            <person name="Brown A."/>
            <person name="Sullivan B."/>
            <person name="Shelton J."/>
            <person name="Brown S."/>
            <person name="Dudchenko O."/>
            <person name="Machol I."/>
            <person name="Durand N."/>
            <person name="Shamim M."/>
            <person name="Lieberman A."/>
            <person name="Muzny D.M."/>
            <person name="Richards S."/>
            <person name="Yoder A."/>
            <person name="Worley K.C."/>
            <person name="Rogers J."/>
            <person name="Gibbs R.A."/>
        </authorList>
    </citation>
    <scope>NUCLEOTIDE SEQUENCE [LARGE SCALE GENOMIC DNA]</scope>
</reference>
<evidence type="ECO:0000256" key="15">
    <source>
        <dbReference type="SAM" id="Phobius"/>
    </source>
</evidence>
<keyword evidence="4 15" id="KW-0812">Transmembrane</keyword>
<dbReference type="FunFam" id="2.60.40.10:FF:002832">
    <property type="entry name" value="Interleukin-3 receptor subunit alpha"/>
    <property type="match status" value="1"/>
</dbReference>
<evidence type="ECO:0000256" key="5">
    <source>
        <dbReference type="ARBA" id="ARBA00022729"/>
    </source>
</evidence>
<dbReference type="InterPro" id="IPR003532">
    <property type="entry name" value="Short_hematopoietin_rcpt_2_CS"/>
</dbReference>
<dbReference type="Pfam" id="PF18611">
    <property type="entry name" value="IL3Ra_N"/>
    <property type="match status" value="1"/>
</dbReference>